<dbReference type="SUPFAM" id="SSF75011">
    <property type="entry name" value="3-carboxy-cis,cis-mucoante lactonizing enzyme"/>
    <property type="match status" value="1"/>
</dbReference>
<comment type="caution">
    <text evidence="2">The sequence shown here is derived from an EMBL/GenBank/DDBJ whole genome shotgun (WGS) entry which is preliminary data.</text>
</comment>
<dbReference type="Gene3D" id="2.130.10.10">
    <property type="entry name" value="YVTN repeat-like/Quinoprotein amine dehydrogenase"/>
    <property type="match status" value="1"/>
</dbReference>
<reference evidence="2 3" key="1">
    <citation type="submission" date="2017-07" db="EMBL/GenBank/DDBJ databases">
        <title>Recovery of genomes from metagenomes via a dereplication, aggregation, and scoring strategy.</title>
        <authorList>
            <person name="Sieber C.M."/>
            <person name="Probst A.J."/>
            <person name="Sharrar A."/>
            <person name="Thomas B.C."/>
            <person name="Hess M."/>
            <person name="Tringe S.G."/>
            <person name="Banfield J.F."/>
        </authorList>
    </citation>
    <scope>NUCLEOTIDE SEQUENCE [LARGE SCALE GENOMIC DNA]</scope>
    <source>
        <strain evidence="2">JGI_Cruoil_03_51_56</strain>
    </source>
</reference>
<dbReference type="AlphaFoldDB" id="A0A235BV46"/>
<proteinExistence type="predicted"/>
<evidence type="ECO:0000313" key="2">
    <source>
        <dbReference type="EMBL" id="OYD16283.1"/>
    </source>
</evidence>
<name>A0A235BV46_UNCW3</name>
<dbReference type="Pfam" id="PF18962">
    <property type="entry name" value="Por_Secre_tail"/>
    <property type="match status" value="1"/>
</dbReference>
<accession>A0A235BV46</accession>
<dbReference type="PANTHER" id="PTHR46928">
    <property type="entry name" value="MESENCHYME-SPECIFIC CELL SURFACE GLYCOPROTEIN"/>
    <property type="match status" value="1"/>
</dbReference>
<evidence type="ECO:0000259" key="1">
    <source>
        <dbReference type="Pfam" id="PF18962"/>
    </source>
</evidence>
<dbReference type="InterPro" id="IPR013211">
    <property type="entry name" value="LVIVD"/>
</dbReference>
<feature type="domain" description="Secretion system C-terminal sorting" evidence="1">
    <location>
        <begin position="221"/>
        <end position="299"/>
    </location>
</feature>
<dbReference type="PANTHER" id="PTHR46928:SF1">
    <property type="entry name" value="MESENCHYME-SPECIFIC CELL SURFACE GLYCOPROTEIN"/>
    <property type="match status" value="1"/>
</dbReference>
<dbReference type="InterPro" id="IPR026444">
    <property type="entry name" value="Secre_tail"/>
</dbReference>
<dbReference type="Pfam" id="PF08309">
    <property type="entry name" value="LVIVD"/>
    <property type="match status" value="5"/>
</dbReference>
<dbReference type="InterPro" id="IPR052956">
    <property type="entry name" value="Mesenchyme-surface_protein"/>
</dbReference>
<dbReference type="NCBIfam" id="TIGR04183">
    <property type="entry name" value="Por_Secre_tail"/>
    <property type="match status" value="1"/>
</dbReference>
<dbReference type="InterPro" id="IPR015943">
    <property type="entry name" value="WD40/YVTN_repeat-like_dom_sf"/>
</dbReference>
<dbReference type="Proteomes" id="UP000215559">
    <property type="component" value="Unassembled WGS sequence"/>
</dbReference>
<sequence>MAPDDAYGVAVVGQYAYVADYSKEFWIIDVSDPANPQELGCCSTTGRACGVAVSGHYAYVAARKYGLRVIDVSDPTNPREVGFYDTEDRALGVAVSGQHAYVADEDEGLRVIDVSDPTNPYEVGFFNTWDDARGVVVVDSCAYVAAERGGIYVIDISNPSNPQQVGYYDTPGSAYGVAVVDRYIYMADYSAGLQIYERLPIGIKEHSGEPVCSHYIRLLQNPVQNGFIRLSLVPGNQVTKQPGNIAFDLYNIAGQKVAIFRKLLSGSGGQEIKLPTKNLASGIYFLKVTTSADATRFKVVLAK</sequence>
<evidence type="ECO:0000313" key="3">
    <source>
        <dbReference type="Proteomes" id="UP000215559"/>
    </source>
</evidence>
<protein>
    <recommendedName>
        <fullName evidence="1">Secretion system C-terminal sorting domain-containing protein</fullName>
    </recommendedName>
</protein>
<gene>
    <name evidence="2" type="ORF">CH330_03280</name>
</gene>
<dbReference type="EMBL" id="NOZP01000057">
    <property type="protein sequence ID" value="OYD16283.1"/>
    <property type="molecule type" value="Genomic_DNA"/>
</dbReference>
<organism evidence="2 3">
    <name type="scientific">candidate division WOR-3 bacterium JGI_Cruoil_03_51_56</name>
    <dbReference type="NCBI Taxonomy" id="1973747"/>
    <lineage>
        <taxon>Bacteria</taxon>
        <taxon>Bacteria division WOR-3</taxon>
    </lineage>
</organism>